<dbReference type="OrthoDB" id="2198621at2"/>
<reference evidence="2 3" key="1">
    <citation type="submission" date="2019-01" db="EMBL/GenBank/DDBJ databases">
        <title>Vagococcus silagei sp. nov. isolated from brewer's grain.</title>
        <authorList>
            <person name="Guu J.-R."/>
        </authorList>
    </citation>
    <scope>NUCLEOTIDE SEQUENCE [LARGE SCALE GENOMIC DNA]</scope>
    <source>
        <strain evidence="2 3">2B-2</strain>
    </source>
</reference>
<evidence type="ECO:0000259" key="1">
    <source>
        <dbReference type="Pfam" id="PF05598"/>
    </source>
</evidence>
<accession>A0A4S3B652</accession>
<proteinExistence type="predicted"/>
<comment type="caution">
    <text evidence="2">The sequence shown here is derived from an EMBL/GenBank/DDBJ whole genome shotgun (WGS) entry which is preliminary data.</text>
</comment>
<protein>
    <submittedName>
        <fullName evidence="2">Transposase</fullName>
    </submittedName>
</protein>
<organism evidence="2 3">
    <name type="scientific">Vagococcus silagei</name>
    <dbReference type="NCBI Taxonomy" id="2508885"/>
    <lineage>
        <taxon>Bacteria</taxon>
        <taxon>Bacillati</taxon>
        <taxon>Bacillota</taxon>
        <taxon>Bacilli</taxon>
        <taxon>Lactobacillales</taxon>
        <taxon>Enterococcaceae</taxon>
        <taxon>Vagococcus</taxon>
    </lineage>
</organism>
<name>A0A4S3B652_9ENTE</name>
<dbReference type="Proteomes" id="UP000310506">
    <property type="component" value="Unassembled WGS sequence"/>
</dbReference>
<dbReference type="InterPro" id="IPR008490">
    <property type="entry name" value="Transposase_InsH_N"/>
</dbReference>
<dbReference type="AlphaFoldDB" id="A0A4S3B652"/>
<feature type="non-terminal residue" evidence="2">
    <location>
        <position position="185"/>
    </location>
</feature>
<dbReference type="EMBL" id="SDGV01000007">
    <property type="protein sequence ID" value="THB61837.1"/>
    <property type="molecule type" value="Genomic_DNA"/>
</dbReference>
<sequence>MSIIQQPTLFDIQILQELEIEAKYQEIFSPLELTPLVALFQKENIVGAPVTINYEAALRAVLVSFLEGIPTIKALVMRIKQDVRFKLSLGFLFGDRDPSEATFSRILHVLSQRIDVLINLNCLIIKSIDSEFNILSEDIAFDATAVEAHTKPVKRDKQKISSTCKQHSMKTNELSKELTIEPQWG</sequence>
<keyword evidence="3" id="KW-1185">Reference proteome</keyword>
<feature type="domain" description="Transposase InsH N-terminal" evidence="1">
    <location>
        <begin position="25"/>
        <end position="106"/>
    </location>
</feature>
<evidence type="ECO:0000313" key="3">
    <source>
        <dbReference type="Proteomes" id="UP000310506"/>
    </source>
</evidence>
<dbReference type="RefSeq" id="WP_136136284.1">
    <property type="nucleotide sequence ID" value="NZ_SDGV01000007.1"/>
</dbReference>
<gene>
    <name evidence="2" type="ORF">ESZ54_03430</name>
</gene>
<evidence type="ECO:0000313" key="2">
    <source>
        <dbReference type="EMBL" id="THB61837.1"/>
    </source>
</evidence>
<dbReference type="Pfam" id="PF05598">
    <property type="entry name" value="DUF772"/>
    <property type="match status" value="1"/>
</dbReference>